<dbReference type="GO" id="GO:0036064">
    <property type="term" value="C:ciliary basal body"/>
    <property type="evidence" value="ECO:0007669"/>
    <property type="project" value="TreeGrafter"/>
</dbReference>
<sequence>MYREGLARFATERYREPSTGNSGEVRMHLTNYAINKGSDKFEWAENKGGMGDAAGGSKRRVTDVFRIIEKQKNGKSADVLWNRIGGCVVKTLITIQPQLSRILKACSRTPKTVQDDTPSASQTSPCFEILGFDILLDYKLKPWLLEVNHSPSFTCDSPIDMEIKSGVIADALRILGLDGRMRREYEKQERRRAKSRLVGRSAQDDVRTGDLDGGSPSCIDQLDRNGEHSAMIDQRSISSLSGVSSHAEPTIPPHLTYAPDFSPAYLAALTAQEDLHMGNFVRIFPPPSTTLVASASTRTTTPSTQPLLSHYLHLLEHASTLFTSTLATKARESLLARKKREEEEVLRRQQERNERERERRRKAAAKVLDDESRISRRKEREDRREELERRRRRGLLAGGEERGKEKEVFDTEICFFLEYAVNRIRNTKVISTSSQNVLFLVIFLILIHIDMVVIVN</sequence>
<dbReference type="PANTHER" id="PTHR12241">
    <property type="entry name" value="TUBULIN POLYGLUTAMYLASE"/>
    <property type="match status" value="1"/>
</dbReference>
<dbReference type="AlphaFoldDB" id="A0AAD5SKB7"/>
<keyword evidence="2" id="KW-0547">Nucleotide-binding</keyword>
<dbReference type="Gene3D" id="3.30.470.20">
    <property type="entry name" value="ATP-grasp fold, B domain"/>
    <property type="match status" value="1"/>
</dbReference>
<dbReference type="PROSITE" id="PS51221">
    <property type="entry name" value="TTL"/>
    <property type="match status" value="1"/>
</dbReference>
<feature type="transmembrane region" description="Helical" evidence="5">
    <location>
        <begin position="437"/>
        <end position="455"/>
    </location>
</feature>
<comment type="caution">
    <text evidence="6">The sequence shown here is derived from an EMBL/GenBank/DDBJ whole genome shotgun (WGS) entry which is preliminary data.</text>
</comment>
<gene>
    <name evidence="6" type="primary">TTLL6</name>
    <name evidence="6" type="ORF">HK097_005967</name>
</gene>
<dbReference type="Pfam" id="PF03133">
    <property type="entry name" value="TTL"/>
    <property type="match status" value="1"/>
</dbReference>
<keyword evidence="5" id="KW-1133">Transmembrane helix</keyword>
<dbReference type="InterPro" id="IPR004344">
    <property type="entry name" value="TTL/TTLL_fam"/>
</dbReference>
<dbReference type="GO" id="GO:0005524">
    <property type="term" value="F:ATP binding"/>
    <property type="evidence" value="ECO:0007669"/>
    <property type="project" value="UniProtKB-KW"/>
</dbReference>
<dbReference type="GO" id="GO:0000226">
    <property type="term" value="P:microtubule cytoskeleton organization"/>
    <property type="evidence" value="ECO:0007669"/>
    <property type="project" value="TreeGrafter"/>
</dbReference>
<evidence type="ECO:0000256" key="2">
    <source>
        <dbReference type="ARBA" id="ARBA00022741"/>
    </source>
</evidence>
<evidence type="ECO:0000313" key="6">
    <source>
        <dbReference type="EMBL" id="KAJ3056570.1"/>
    </source>
</evidence>
<dbReference type="GO" id="GO:0015631">
    <property type="term" value="F:tubulin binding"/>
    <property type="evidence" value="ECO:0007669"/>
    <property type="project" value="TreeGrafter"/>
</dbReference>
<feature type="region of interest" description="Disordered" evidence="4">
    <location>
        <begin position="184"/>
        <end position="216"/>
    </location>
</feature>
<evidence type="ECO:0000256" key="3">
    <source>
        <dbReference type="ARBA" id="ARBA00022840"/>
    </source>
</evidence>
<evidence type="ECO:0000313" key="7">
    <source>
        <dbReference type="Proteomes" id="UP001212841"/>
    </source>
</evidence>
<dbReference type="GO" id="GO:0070740">
    <property type="term" value="F:tubulin-glutamic acid ligase activity"/>
    <property type="evidence" value="ECO:0007669"/>
    <property type="project" value="TreeGrafter"/>
</dbReference>
<keyword evidence="7" id="KW-1185">Reference proteome</keyword>
<reference evidence="6" key="1">
    <citation type="submission" date="2020-05" db="EMBL/GenBank/DDBJ databases">
        <title>Phylogenomic resolution of chytrid fungi.</title>
        <authorList>
            <person name="Stajich J.E."/>
            <person name="Amses K."/>
            <person name="Simmons R."/>
            <person name="Seto K."/>
            <person name="Myers J."/>
            <person name="Bonds A."/>
            <person name="Quandt C.A."/>
            <person name="Barry K."/>
            <person name="Liu P."/>
            <person name="Grigoriev I."/>
            <person name="Longcore J.E."/>
            <person name="James T.Y."/>
        </authorList>
    </citation>
    <scope>NUCLEOTIDE SEQUENCE</scope>
    <source>
        <strain evidence="6">JEL0318</strain>
    </source>
</reference>
<feature type="region of interest" description="Disordered" evidence="4">
    <location>
        <begin position="339"/>
        <end position="364"/>
    </location>
</feature>
<keyword evidence="5" id="KW-0472">Membrane</keyword>
<dbReference type="EMBL" id="JADGJD010000028">
    <property type="protein sequence ID" value="KAJ3056570.1"/>
    <property type="molecule type" value="Genomic_DNA"/>
</dbReference>
<dbReference type="Proteomes" id="UP001212841">
    <property type="component" value="Unassembled WGS sequence"/>
</dbReference>
<name>A0AAD5SKB7_9FUNG</name>
<dbReference type="SUPFAM" id="SSF56059">
    <property type="entry name" value="Glutathione synthetase ATP-binding domain-like"/>
    <property type="match status" value="1"/>
</dbReference>
<dbReference type="PANTHER" id="PTHR12241:SF147">
    <property type="entry name" value="TUBULIN POLYGLUTAMYLASE TTLL7"/>
    <property type="match status" value="1"/>
</dbReference>
<organism evidence="6 7">
    <name type="scientific">Rhizophlyctis rosea</name>
    <dbReference type="NCBI Taxonomy" id="64517"/>
    <lineage>
        <taxon>Eukaryota</taxon>
        <taxon>Fungi</taxon>
        <taxon>Fungi incertae sedis</taxon>
        <taxon>Chytridiomycota</taxon>
        <taxon>Chytridiomycota incertae sedis</taxon>
        <taxon>Chytridiomycetes</taxon>
        <taxon>Rhizophlyctidales</taxon>
        <taxon>Rhizophlyctidaceae</taxon>
        <taxon>Rhizophlyctis</taxon>
    </lineage>
</organism>
<keyword evidence="5" id="KW-0812">Transmembrane</keyword>
<evidence type="ECO:0000256" key="1">
    <source>
        <dbReference type="ARBA" id="ARBA00022598"/>
    </source>
</evidence>
<feature type="compositionally biased region" description="Basic and acidic residues" evidence="4">
    <location>
        <begin position="339"/>
        <end position="357"/>
    </location>
</feature>
<keyword evidence="3" id="KW-0067">ATP-binding</keyword>
<keyword evidence="1" id="KW-0436">Ligase</keyword>
<protein>
    <submittedName>
        <fullName evidence="6">Tubulin polyglutamylase ttll6</fullName>
    </submittedName>
</protein>
<accession>A0AAD5SKB7</accession>
<proteinExistence type="predicted"/>
<evidence type="ECO:0000256" key="4">
    <source>
        <dbReference type="SAM" id="MobiDB-lite"/>
    </source>
</evidence>
<evidence type="ECO:0000256" key="5">
    <source>
        <dbReference type="SAM" id="Phobius"/>
    </source>
</evidence>